<protein>
    <submittedName>
        <fullName evidence="2">Uncharacterized protein</fullName>
    </submittedName>
</protein>
<keyword evidence="1" id="KW-1133">Transmembrane helix</keyword>
<keyword evidence="3" id="KW-1185">Reference proteome</keyword>
<dbReference type="KEGG" id="thyd:TTHT_2148"/>
<feature type="transmembrane region" description="Helical" evidence="1">
    <location>
        <begin position="41"/>
        <end position="61"/>
    </location>
</feature>
<dbReference type="RefSeq" id="WP_201327891.1">
    <property type="nucleotide sequence ID" value="NZ_AP017470.1"/>
</dbReference>
<evidence type="ECO:0000313" key="2">
    <source>
        <dbReference type="EMBL" id="BBB33580.1"/>
    </source>
</evidence>
<feature type="transmembrane region" description="Helical" evidence="1">
    <location>
        <begin position="68"/>
        <end position="84"/>
    </location>
</feature>
<organism evidence="2 3">
    <name type="scientific">Thermotomaculum hydrothermale</name>
    <dbReference type="NCBI Taxonomy" id="981385"/>
    <lineage>
        <taxon>Bacteria</taxon>
        <taxon>Pseudomonadati</taxon>
        <taxon>Acidobacteriota</taxon>
        <taxon>Holophagae</taxon>
        <taxon>Thermotomaculales</taxon>
        <taxon>Thermotomaculaceae</taxon>
        <taxon>Thermotomaculum</taxon>
    </lineage>
</organism>
<dbReference type="Proteomes" id="UP000595564">
    <property type="component" value="Chromosome"/>
</dbReference>
<gene>
    <name evidence="2" type="ORF">TTHT_2148</name>
</gene>
<sequence length="128" mass="14556">MRGEKLDFLDISKLDKNQKRVFFLNVFFPGLGFFYCKEFLLGTIFGILSVLSIGGGILLIFKIPIATLFLWILGVSLHLLGIFYSTKITVKTQSTFIASVYILVSLAFLTYCFIEFFSKLLTVFKINV</sequence>
<dbReference type="AlphaFoldDB" id="A0A7R6SZC2"/>
<keyword evidence="1" id="KW-0472">Membrane</keyword>
<evidence type="ECO:0000313" key="3">
    <source>
        <dbReference type="Proteomes" id="UP000595564"/>
    </source>
</evidence>
<dbReference type="EMBL" id="AP017470">
    <property type="protein sequence ID" value="BBB33580.1"/>
    <property type="molecule type" value="Genomic_DNA"/>
</dbReference>
<name>A0A7R6SZC2_9BACT</name>
<keyword evidence="1" id="KW-0812">Transmembrane</keyword>
<feature type="transmembrane region" description="Helical" evidence="1">
    <location>
        <begin position="20"/>
        <end position="35"/>
    </location>
</feature>
<reference evidence="2 3" key="1">
    <citation type="journal article" date="2012" name="Extremophiles">
        <title>Thermotomaculum hydrothermale gen. nov., sp. nov., a novel heterotrophic thermophile within the phylum Acidobacteria from a deep-sea hydrothermal vent chimney in the Southern Okinawa Trough.</title>
        <authorList>
            <person name="Izumi H."/>
            <person name="Nunoura T."/>
            <person name="Miyazaki M."/>
            <person name="Mino S."/>
            <person name="Toki T."/>
            <person name="Takai K."/>
            <person name="Sako Y."/>
            <person name="Sawabe T."/>
            <person name="Nakagawa S."/>
        </authorList>
    </citation>
    <scope>NUCLEOTIDE SEQUENCE [LARGE SCALE GENOMIC DNA]</scope>
    <source>
        <strain evidence="2 3">AC55</strain>
    </source>
</reference>
<proteinExistence type="predicted"/>
<accession>A0A7R6SZC2</accession>
<feature type="transmembrane region" description="Helical" evidence="1">
    <location>
        <begin position="96"/>
        <end position="117"/>
    </location>
</feature>
<evidence type="ECO:0000256" key="1">
    <source>
        <dbReference type="SAM" id="Phobius"/>
    </source>
</evidence>